<reference evidence="2 3" key="1">
    <citation type="submission" date="2023-01" db="EMBL/GenBank/DDBJ databases">
        <title>Analysis of 21 Apiospora genomes using comparative genomics revels a genus with tremendous synthesis potential of carbohydrate active enzymes and secondary metabolites.</title>
        <authorList>
            <person name="Sorensen T."/>
        </authorList>
    </citation>
    <scope>NUCLEOTIDE SEQUENCE [LARGE SCALE GENOMIC DNA]</scope>
    <source>
        <strain evidence="2 3">CBS 117206</strain>
    </source>
</reference>
<evidence type="ECO:0000313" key="2">
    <source>
        <dbReference type="EMBL" id="KAK8099877.1"/>
    </source>
</evidence>
<dbReference type="CDD" id="cd08276">
    <property type="entry name" value="MDR7"/>
    <property type="match status" value="1"/>
</dbReference>
<evidence type="ECO:0000259" key="1">
    <source>
        <dbReference type="SMART" id="SM00829"/>
    </source>
</evidence>
<dbReference type="Gene3D" id="3.90.180.10">
    <property type="entry name" value="Medium-chain alcohol dehydrogenases, catalytic domain"/>
    <property type="match status" value="1"/>
</dbReference>
<feature type="domain" description="Enoyl reductase (ER)" evidence="1">
    <location>
        <begin position="10"/>
        <end position="355"/>
    </location>
</feature>
<dbReference type="InterPro" id="IPR052711">
    <property type="entry name" value="Zinc_ADH-like"/>
</dbReference>
<gene>
    <name evidence="2" type="ORF">PG999_010251</name>
</gene>
<keyword evidence="3" id="KW-1185">Reference proteome</keyword>
<comment type="caution">
    <text evidence="2">The sequence shown here is derived from an EMBL/GenBank/DDBJ whole genome shotgun (WGS) entry which is preliminary data.</text>
</comment>
<dbReference type="InterPro" id="IPR013149">
    <property type="entry name" value="ADH-like_C"/>
</dbReference>
<dbReference type="PANTHER" id="PTHR45033">
    <property type="match status" value="1"/>
</dbReference>
<dbReference type="InterPro" id="IPR036291">
    <property type="entry name" value="NAD(P)-bd_dom_sf"/>
</dbReference>
<dbReference type="Gene3D" id="3.40.50.720">
    <property type="entry name" value="NAD(P)-binding Rossmann-like Domain"/>
    <property type="match status" value="1"/>
</dbReference>
<dbReference type="Proteomes" id="UP001392437">
    <property type="component" value="Unassembled WGS sequence"/>
</dbReference>
<dbReference type="PANTHER" id="PTHR45033:SF1">
    <property type="entry name" value="OXIDOREDUCTASE (EUROFUNG)"/>
    <property type="match status" value="1"/>
</dbReference>
<dbReference type="InterPro" id="IPR020843">
    <property type="entry name" value="ER"/>
</dbReference>
<sequence length="369" mass="39237">MKQWITNQDGLDKLTMVTDAPVPEGLGEGEVLVKVNRVALNYRDTEVAMGLYKHHKYVPSGEAGLVPCSDICGTVVKVSSSPGSEDKLEGLREGDRVMATFNQTHVRGQIVAADMASGLGLPLAGCLAEYRAFPAAGLVRVPDYLSDDEAACLPIAAVTAWMSINSFQPLGQPMAGRDKVVLLLGTGGVAVSGLQIARALGLTTIITSSSDAKLERARTMGADHTINYKTTPAWHEKVLEITGGRGADVVFETGGAQTLAKSFECVAFGGLISCIGYLSGKEDAPAPGQPRINTNVLALKRNVTLKGMLNGSRERFEEMVRCVYNGDAGIRPVVDRVFAFEEAKEAFGYLFQGAFREGGYSGVLRGEGC</sequence>
<protein>
    <submittedName>
        <fullName evidence="2">Zinc-type alcohol dehydrogenase</fullName>
    </submittedName>
</protein>
<dbReference type="EMBL" id="JAQQWP010000009">
    <property type="protein sequence ID" value="KAK8099877.1"/>
    <property type="molecule type" value="Genomic_DNA"/>
</dbReference>
<dbReference type="Pfam" id="PF00107">
    <property type="entry name" value="ADH_zinc_N"/>
    <property type="match status" value="1"/>
</dbReference>
<dbReference type="InterPro" id="IPR013154">
    <property type="entry name" value="ADH-like_N"/>
</dbReference>
<dbReference type="InterPro" id="IPR011032">
    <property type="entry name" value="GroES-like_sf"/>
</dbReference>
<evidence type="ECO:0000313" key="3">
    <source>
        <dbReference type="Proteomes" id="UP001392437"/>
    </source>
</evidence>
<dbReference type="AlphaFoldDB" id="A0AAW0QBN5"/>
<organism evidence="2 3">
    <name type="scientific">Apiospora kogelbergensis</name>
    <dbReference type="NCBI Taxonomy" id="1337665"/>
    <lineage>
        <taxon>Eukaryota</taxon>
        <taxon>Fungi</taxon>
        <taxon>Dikarya</taxon>
        <taxon>Ascomycota</taxon>
        <taxon>Pezizomycotina</taxon>
        <taxon>Sordariomycetes</taxon>
        <taxon>Xylariomycetidae</taxon>
        <taxon>Amphisphaeriales</taxon>
        <taxon>Apiosporaceae</taxon>
        <taxon>Apiospora</taxon>
    </lineage>
</organism>
<dbReference type="SUPFAM" id="SSF50129">
    <property type="entry name" value="GroES-like"/>
    <property type="match status" value="1"/>
</dbReference>
<dbReference type="GO" id="GO:0016491">
    <property type="term" value="F:oxidoreductase activity"/>
    <property type="evidence" value="ECO:0007669"/>
    <property type="project" value="InterPro"/>
</dbReference>
<accession>A0AAW0QBN5</accession>
<dbReference type="SUPFAM" id="SSF51735">
    <property type="entry name" value="NAD(P)-binding Rossmann-fold domains"/>
    <property type="match status" value="1"/>
</dbReference>
<dbReference type="SMART" id="SM00829">
    <property type="entry name" value="PKS_ER"/>
    <property type="match status" value="1"/>
</dbReference>
<dbReference type="Pfam" id="PF08240">
    <property type="entry name" value="ADH_N"/>
    <property type="match status" value="1"/>
</dbReference>
<proteinExistence type="predicted"/>
<name>A0AAW0QBN5_9PEZI</name>